<evidence type="ECO:0000313" key="3">
    <source>
        <dbReference type="Proteomes" id="UP001203665"/>
    </source>
</evidence>
<evidence type="ECO:0000313" key="2">
    <source>
        <dbReference type="EMBL" id="MCM2677006.1"/>
    </source>
</evidence>
<reference evidence="2" key="1">
    <citation type="submission" date="2022-06" db="EMBL/GenBank/DDBJ databases">
        <title>Alkalicoccobacillus porphyridii sp. nov., isolated from a marine red alga, Porphyridium purpureum and reclassification of Shouchella plakortidis and Shouchella gibsonii as Alkalicoccobacillus plakortidis comb. nov. and Alkalicoccobacillus gibsonii comb. nov.</title>
        <authorList>
            <person name="Kim K.H."/>
            <person name="Lee J.K."/>
            <person name="Han D.M."/>
            <person name="Baek J.H."/>
            <person name="Jeon C.O."/>
        </authorList>
    </citation>
    <scope>NUCLEOTIDE SEQUENCE</scope>
    <source>
        <strain evidence="2">DSM 19153</strain>
    </source>
</reference>
<feature type="signal peptide" evidence="1">
    <location>
        <begin position="1"/>
        <end position="21"/>
    </location>
</feature>
<comment type="caution">
    <text evidence="2">The sequence shown here is derived from an EMBL/GenBank/DDBJ whole genome shotgun (WGS) entry which is preliminary data.</text>
</comment>
<accession>A0ABT0XM75</accession>
<proteinExistence type="predicted"/>
<dbReference type="Proteomes" id="UP001203665">
    <property type="component" value="Unassembled WGS sequence"/>
</dbReference>
<keyword evidence="1" id="KW-0732">Signal</keyword>
<keyword evidence="3" id="KW-1185">Reference proteome</keyword>
<organism evidence="2 3">
    <name type="scientific">Alkalicoccobacillus plakortidis</name>
    <dbReference type="NCBI Taxonomy" id="444060"/>
    <lineage>
        <taxon>Bacteria</taxon>
        <taxon>Bacillati</taxon>
        <taxon>Bacillota</taxon>
        <taxon>Bacilli</taxon>
        <taxon>Bacillales</taxon>
        <taxon>Bacillaceae</taxon>
        <taxon>Alkalicoccobacillus</taxon>
    </lineage>
</organism>
<dbReference type="EMBL" id="JAMQJY010000002">
    <property type="protein sequence ID" value="MCM2677006.1"/>
    <property type="molecule type" value="Genomic_DNA"/>
</dbReference>
<name>A0ABT0XM75_9BACI</name>
<evidence type="ECO:0000256" key="1">
    <source>
        <dbReference type="SAM" id="SignalP"/>
    </source>
</evidence>
<dbReference type="RefSeq" id="WP_251610324.1">
    <property type="nucleotide sequence ID" value="NZ_JAMQJY010000002.1"/>
</dbReference>
<feature type="chain" id="PRO_5047410772" evidence="1">
    <location>
        <begin position="22"/>
        <end position="100"/>
    </location>
</feature>
<sequence>MNKLYVWIPLFCMVCLIASISSEPTNNIETEQYTNSYQIDEESQIQTVSDINPTKNELDDTVGTETVLTIKKHSMDDRKHLVYSWSTVTKKKTKVVYEEL</sequence>
<gene>
    <name evidence="2" type="ORF">NDM98_17185</name>
</gene>
<protein>
    <submittedName>
        <fullName evidence="2">Uncharacterized protein</fullName>
    </submittedName>
</protein>